<dbReference type="AlphaFoldDB" id="A0A1H8YVA2"/>
<keyword evidence="6 12" id="KW-0418">Kinase</keyword>
<keyword evidence="13" id="KW-1185">Reference proteome</keyword>
<evidence type="ECO:0000256" key="1">
    <source>
        <dbReference type="ARBA" id="ARBA00000085"/>
    </source>
</evidence>
<dbReference type="EMBL" id="FOEI01000001">
    <property type="protein sequence ID" value="SEP55983.1"/>
    <property type="molecule type" value="Genomic_DNA"/>
</dbReference>
<dbReference type="PANTHER" id="PTHR41523">
    <property type="entry name" value="TWO-COMPONENT SYSTEM SENSOR PROTEIN"/>
    <property type="match status" value="1"/>
</dbReference>
<keyword evidence="9" id="KW-0472">Membrane</keyword>
<dbReference type="Gene3D" id="3.30.565.10">
    <property type="entry name" value="Histidine kinase-like ATPase, C-terminal domain"/>
    <property type="match status" value="1"/>
</dbReference>
<evidence type="ECO:0000256" key="9">
    <source>
        <dbReference type="SAM" id="Phobius"/>
    </source>
</evidence>
<evidence type="ECO:0000256" key="3">
    <source>
        <dbReference type="ARBA" id="ARBA00022553"/>
    </source>
</evidence>
<keyword evidence="9" id="KW-0812">Transmembrane</keyword>
<feature type="chain" id="PRO_5011571288" description="histidine kinase" evidence="10">
    <location>
        <begin position="22"/>
        <end position="545"/>
    </location>
</feature>
<keyword evidence="5" id="KW-0547">Nucleotide-binding</keyword>
<name>A0A1H8YVA2_9FLAO</name>
<dbReference type="InterPro" id="IPR019734">
    <property type="entry name" value="TPR_rpt"/>
</dbReference>
<dbReference type="PROSITE" id="PS51257">
    <property type="entry name" value="PROKAR_LIPOPROTEIN"/>
    <property type="match status" value="1"/>
</dbReference>
<keyword evidence="7" id="KW-0067">ATP-binding</keyword>
<dbReference type="EC" id="2.7.13.3" evidence="2"/>
<keyword evidence="9" id="KW-1133">Transmembrane helix</keyword>
<dbReference type="Gene3D" id="1.25.40.10">
    <property type="entry name" value="Tetratricopeptide repeat domain"/>
    <property type="match status" value="1"/>
</dbReference>
<evidence type="ECO:0000256" key="2">
    <source>
        <dbReference type="ARBA" id="ARBA00012438"/>
    </source>
</evidence>
<dbReference type="InterPro" id="IPR036890">
    <property type="entry name" value="HATPase_C_sf"/>
</dbReference>
<keyword evidence="10" id="KW-0732">Signal</keyword>
<dbReference type="GO" id="GO:0004673">
    <property type="term" value="F:protein histidine kinase activity"/>
    <property type="evidence" value="ECO:0007669"/>
    <property type="project" value="UniProtKB-EC"/>
</dbReference>
<dbReference type="STRING" id="1299341.SAMN05444005_101259"/>
<accession>A0A1H8YVA2</accession>
<feature type="coiled-coil region" evidence="8">
    <location>
        <begin position="336"/>
        <end position="382"/>
    </location>
</feature>
<feature type="domain" description="Signal transduction histidine kinase subgroup 2 dimerisation and phosphoacceptor" evidence="11">
    <location>
        <begin position="356"/>
        <end position="430"/>
    </location>
</feature>
<dbReference type="PANTHER" id="PTHR41523:SF8">
    <property type="entry name" value="ETHYLENE RESPONSE SENSOR PROTEIN"/>
    <property type="match status" value="1"/>
</dbReference>
<sequence length="545" mass="64336">MNFTKSIFLFLILIGCNFAICQEVKISEDSVINKKMNFYLQKADSCKVKFDYANSYKYISEILTYAKENKDFNTEILCNIKLIEIYRHAALFNRSEKYLNRVTALIKEHKSKVNHYNLMFFYNRKAALFSEYYRMPDSTLIYSKKALQIAEKLKNNSFKFTCLMEIGYVYEQKNDLENGIKFYLKSYEFAKSIKDKSQTCDALVNSARVFEKLKKFTSAIEKCDEGLKLLENDDNYFQKLLFYDTKQNAFEHLGDKSSAYDNLKLRLKYTDLFYENNAKEKLLEEEQQQEILNRDHQLLKSKEDYEKARKNQFYLVFIILLFIFGLLSSLYYSNKVKIANKQLDIYSKENAFLLNEAYHRINNNLQLIIVLLNEELDKLEHSETDQSSILKILSKLESISTLHRHLYQSKDKKSVDIEIYLNEIVNNFKELFIEKEIKVHYEIKKLDISIDIAMYLGLLVTELFINSIKYAFVDQDERIISLQVFKENNSLKLNYKDNGENTIGKSITPNLIITICKQIKAEYSIESKEGFEIYISKILSERNGK</sequence>
<evidence type="ECO:0000256" key="8">
    <source>
        <dbReference type="SAM" id="Coils"/>
    </source>
</evidence>
<evidence type="ECO:0000313" key="12">
    <source>
        <dbReference type="EMBL" id="SEP55983.1"/>
    </source>
</evidence>
<reference evidence="12 13" key="1">
    <citation type="submission" date="2016-10" db="EMBL/GenBank/DDBJ databases">
        <authorList>
            <person name="de Groot N.N."/>
        </authorList>
    </citation>
    <scope>NUCLEOTIDE SEQUENCE [LARGE SCALE GENOMIC DNA]</scope>
    <source>
        <strain evidence="12 13">DSM 27078</strain>
    </source>
</reference>
<dbReference type="SMART" id="SM00028">
    <property type="entry name" value="TPR"/>
    <property type="match status" value="3"/>
</dbReference>
<dbReference type="Pfam" id="PF07568">
    <property type="entry name" value="HisKA_2"/>
    <property type="match status" value="1"/>
</dbReference>
<dbReference type="InterPro" id="IPR011990">
    <property type="entry name" value="TPR-like_helical_dom_sf"/>
</dbReference>
<dbReference type="OrthoDB" id="1223659at2"/>
<comment type="catalytic activity">
    <reaction evidence="1">
        <text>ATP + protein L-histidine = ADP + protein N-phospho-L-histidine.</text>
        <dbReference type="EC" id="2.7.13.3"/>
    </reaction>
</comment>
<evidence type="ECO:0000256" key="6">
    <source>
        <dbReference type="ARBA" id="ARBA00022777"/>
    </source>
</evidence>
<protein>
    <recommendedName>
        <fullName evidence="2">histidine kinase</fullName>
        <ecNumber evidence="2">2.7.13.3</ecNumber>
    </recommendedName>
</protein>
<gene>
    <name evidence="12" type="ORF">SAMN05444005_101259</name>
</gene>
<feature type="transmembrane region" description="Helical" evidence="9">
    <location>
        <begin position="313"/>
        <end position="332"/>
    </location>
</feature>
<feature type="signal peptide" evidence="10">
    <location>
        <begin position="1"/>
        <end position="21"/>
    </location>
</feature>
<evidence type="ECO:0000256" key="10">
    <source>
        <dbReference type="SAM" id="SignalP"/>
    </source>
</evidence>
<dbReference type="SUPFAM" id="SSF48452">
    <property type="entry name" value="TPR-like"/>
    <property type="match status" value="1"/>
</dbReference>
<keyword evidence="3" id="KW-0597">Phosphoprotein</keyword>
<evidence type="ECO:0000256" key="5">
    <source>
        <dbReference type="ARBA" id="ARBA00022741"/>
    </source>
</evidence>
<keyword evidence="8" id="KW-0175">Coiled coil</keyword>
<dbReference type="Proteomes" id="UP000198648">
    <property type="component" value="Unassembled WGS sequence"/>
</dbReference>
<dbReference type="GO" id="GO:0005524">
    <property type="term" value="F:ATP binding"/>
    <property type="evidence" value="ECO:0007669"/>
    <property type="project" value="UniProtKB-KW"/>
</dbReference>
<evidence type="ECO:0000256" key="7">
    <source>
        <dbReference type="ARBA" id="ARBA00022840"/>
    </source>
</evidence>
<proteinExistence type="predicted"/>
<evidence type="ECO:0000256" key="4">
    <source>
        <dbReference type="ARBA" id="ARBA00022679"/>
    </source>
</evidence>
<dbReference type="SUPFAM" id="SSF55874">
    <property type="entry name" value="ATPase domain of HSP90 chaperone/DNA topoisomerase II/histidine kinase"/>
    <property type="match status" value="1"/>
</dbReference>
<dbReference type="InterPro" id="IPR011495">
    <property type="entry name" value="Sig_transdc_His_kin_sub2_dim/P"/>
</dbReference>
<evidence type="ECO:0000259" key="11">
    <source>
        <dbReference type="Pfam" id="PF07568"/>
    </source>
</evidence>
<evidence type="ECO:0000313" key="13">
    <source>
        <dbReference type="Proteomes" id="UP000198648"/>
    </source>
</evidence>
<keyword evidence="4" id="KW-0808">Transferase</keyword>
<organism evidence="12 13">
    <name type="scientific">Flavobacterium urocaniciphilum</name>
    <dbReference type="NCBI Taxonomy" id="1299341"/>
    <lineage>
        <taxon>Bacteria</taxon>
        <taxon>Pseudomonadati</taxon>
        <taxon>Bacteroidota</taxon>
        <taxon>Flavobacteriia</taxon>
        <taxon>Flavobacteriales</taxon>
        <taxon>Flavobacteriaceae</taxon>
        <taxon>Flavobacterium</taxon>
    </lineage>
</organism>